<dbReference type="KEGG" id="tog:HNI00_05405"/>
<dbReference type="RefSeq" id="WP_316791365.1">
    <property type="nucleotide sequence ID" value="NZ_CP053540.1"/>
</dbReference>
<dbReference type="EMBL" id="CP053540">
    <property type="protein sequence ID" value="WOB42653.1"/>
    <property type="molecule type" value="Genomic_DNA"/>
</dbReference>
<sequence>MTLISVSDGQWGFLKGNTLQARGTGRTFLDIAQSKDGKIFAVTGSSLYRLNRSGQSSFVGSLGIGSMNALGFDAKGNLFGAAGQGFYRINQGTGQATLIRRIPGFSSSGDIAFDASRKQFFATSRSPGSSSDVLVSITPKGKARRVGNIGFSDVYGLRFDRGTLIGYTVRNQEISINLVTGAGRFRRVVRVGSSVTYGAA</sequence>
<name>A0AA96Y7Q4_9CYAN</name>
<dbReference type="AlphaFoldDB" id="A0AA96Y7Q4"/>
<proteinExistence type="predicted"/>
<accession>A0AA96Y7Q4</accession>
<dbReference type="SUPFAM" id="SSF63829">
    <property type="entry name" value="Calcium-dependent phosphotriesterase"/>
    <property type="match status" value="1"/>
</dbReference>
<reference evidence="1" key="1">
    <citation type="submission" date="2020-05" db="EMBL/GenBank/DDBJ databases">
        <authorList>
            <person name="Zhu T."/>
            <person name="Keshari N."/>
            <person name="Lu X."/>
        </authorList>
    </citation>
    <scope>NUCLEOTIDE SEQUENCE</scope>
    <source>
        <strain evidence="1">NK1-22</strain>
    </source>
</reference>
<organism evidence="1">
    <name type="scientific">Thermoleptolyngbya oregonensis NK1-22</name>
    <dbReference type="NCBI Taxonomy" id="2547457"/>
    <lineage>
        <taxon>Bacteria</taxon>
        <taxon>Bacillati</taxon>
        <taxon>Cyanobacteriota</taxon>
        <taxon>Cyanophyceae</taxon>
        <taxon>Oculatellales</taxon>
        <taxon>Oculatellaceae</taxon>
        <taxon>Thermoleptolyngbya</taxon>
    </lineage>
</organism>
<protein>
    <submittedName>
        <fullName evidence="1">Uncharacterized protein</fullName>
    </submittedName>
</protein>
<gene>
    <name evidence="1" type="ORF">HNI00_05405</name>
</gene>
<evidence type="ECO:0000313" key="1">
    <source>
        <dbReference type="EMBL" id="WOB42653.1"/>
    </source>
</evidence>